<evidence type="ECO:0000313" key="7">
    <source>
        <dbReference type="Proteomes" id="UP001364617"/>
    </source>
</evidence>
<dbReference type="FunFam" id="1.10.750.20:FF:000001">
    <property type="entry name" value="Ankyrin repeat and SOCS box containing 1"/>
    <property type="match status" value="1"/>
</dbReference>
<sequence>MRPTNPEDQTTTLAAETDPGVFCTSFCLINVHKHRVMDLDTSGGISDDDSATQLMIEQSLRQRHKQSELRKCVSGDVCRIIQISPEREKIFNAIKHGDENTLRKLSVHQKAFSEEDDTGFVPLHEAATQNNQNILQITFTASPEDAKHRKTRRGKTALFLSVEKGLLDNACFLLDNGSGADSLDQEEDSPLVVAIRNKQYDMTKLLLSFSARVDQQGAHRRTALHEAARLGLDDCVDLLLKNGAHPDPRSSYGLTPLALAALTGHLEITRTLLRRGADVESQAQDSATILFEACASGNPDVISLLLEYGADANIPKHTGHLPIHRLAHRGHVKALALLMPITTLDAVCDSGISPLHSAASGGHTHCLEMLLAAGYDPNFMLHPWVRRNYDDKRQSALYFAVSNDDIASARVLLEAGAMPNQDPVKCLQVALRLGDHELINTLLRYGANVNYFCSVNTTHFPSALQYALKDEVVLRMLCNYGYAVERCFDCSYGEGSHVPIGYVGWSDTVIKDTLFCEFISVAWLKGLSGHLVRIMLDYVDHVTVCSKLKALLMEQKQWAEICKIQENVRGLQHLSRLKIRACLGRLRLRAPVFMSFLPLPERLKQYILYREYDLYSQTCQTQRK</sequence>
<keyword evidence="7" id="KW-1185">Reference proteome</keyword>
<name>A0AAN9C9X7_9TELE</name>
<dbReference type="EMBL" id="JAYKXH010000022">
    <property type="protein sequence ID" value="KAK7127384.1"/>
    <property type="molecule type" value="Genomic_DNA"/>
</dbReference>
<dbReference type="Pfam" id="PF00023">
    <property type="entry name" value="Ank"/>
    <property type="match status" value="1"/>
</dbReference>
<evidence type="ECO:0000256" key="1">
    <source>
        <dbReference type="ARBA" id="ARBA00004906"/>
    </source>
</evidence>
<dbReference type="InterPro" id="IPR036036">
    <property type="entry name" value="SOCS_box-like_dom_sf"/>
</dbReference>
<dbReference type="InterPro" id="IPR001496">
    <property type="entry name" value="SOCS_box"/>
</dbReference>
<feature type="domain" description="SOCS box" evidence="5">
    <location>
        <begin position="565"/>
        <end position="613"/>
    </location>
</feature>
<gene>
    <name evidence="6" type="ORF">R3I93_020082</name>
</gene>
<dbReference type="Pfam" id="PF07525">
    <property type="entry name" value="SOCS_box"/>
    <property type="match status" value="1"/>
</dbReference>
<evidence type="ECO:0000256" key="4">
    <source>
        <dbReference type="PROSITE-ProRule" id="PRU00023"/>
    </source>
</evidence>
<keyword evidence="2" id="KW-0677">Repeat</keyword>
<evidence type="ECO:0000313" key="6">
    <source>
        <dbReference type="EMBL" id="KAK7127384.1"/>
    </source>
</evidence>
<dbReference type="SMART" id="SM00248">
    <property type="entry name" value="ANK"/>
    <property type="match status" value="11"/>
</dbReference>
<feature type="repeat" description="ANK" evidence="4">
    <location>
        <begin position="285"/>
        <end position="317"/>
    </location>
</feature>
<dbReference type="Gene3D" id="1.10.750.20">
    <property type="entry name" value="SOCS box"/>
    <property type="match status" value="1"/>
</dbReference>
<dbReference type="Gene3D" id="1.25.40.20">
    <property type="entry name" value="Ankyrin repeat-containing domain"/>
    <property type="match status" value="2"/>
</dbReference>
<keyword evidence="3 4" id="KW-0040">ANK repeat</keyword>
<dbReference type="InterPro" id="IPR002110">
    <property type="entry name" value="Ankyrin_rpt"/>
</dbReference>
<dbReference type="PANTHER" id="PTHR24173">
    <property type="entry name" value="ANKYRIN REPEAT CONTAINING"/>
    <property type="match status" value="1"/>
</dbReference>
<reference evidence="6 7" key="1">
    <citation type="submission" date="2024-02" db="EMBL/GenBank/DDBJ databases">
        <title>Chromosome-level genome assembly of the Eurasian Minnow (Phoxinus phoxinus).</title>
        <authorList>
            <person name="Oriowo T.O."/>
            <person name="Martin S."/>
            <person name="Stange M."/>
            <person name="Chrysostomakis Y."/>
            <person name="Brown T."/>
            <person name="Winkler S."/>
            <person name="Kukowka S."/>
            <person name="Myers E.W."/>
            <person name="Bohne A."/>
        </authorList>
    </citation>
    <scope>NUCLEOTIDE SEQUENCE [LARGE SCALE GENOMIC DNA]</scope>
    <source>
        <strain evidence="6">ZFMK-TIS-60720</strain>
        <tissue evidence="6">Whole Organism</tissue>
    </source>
</reference>
<comment type="pathway">
    <text evidence="1">Protein modification; protein ubiquitination.</text>
</comment>
<dbReference type="Pfam" id="PF12796">
    <property type="entry name" value="Ank_2"/>
    <property type="match status" value="2"/>
</dbReference>
<dbReference type="PROSITE" id="PS50225">
    <property type="entry name" value="SOCS"/>
    <property type="match status" value="1"/>
</dbReference>
<dbReference type="PROSITE" id="PS50088">
    <property type="entry name" value="ANK_REPEAT"/>
    <property type="match status" value="5"/>
</dbReference>
<dbReference type="Proteomes" id="UP001364617">
    <property type="component" value="Unassembled WGS sequence"/>
</dbReference>
<dbReference type="SUPFAM" id="SSF48403">
    <property type="entry name" value="Ankyrin repeat"/>
    <property type="match status" value="1"/>
</dbReference>
<feature type="repeat" description="ANK" evidence="4">
    <location>
        <begin position="153"/>
        <end position="185"/>
    </location>
</feature>
<proteinExistence type="predicted"/>
<dbReference type="PANTHER" id="PTHR24173:SF87">
    <property type="entry name" value="ANKYRIN REPEAT AND SOCS BOX CONTAINING 14"/>
    <property type="match status" value="1"/>
</dbReference>
<dbReference type="AlphaFoldDB" id="A0AAN9C9X7"/>
<organism evidence="6 7">
    <name type="scientific">Phoxinus phoxinus</name>
    <name type="common">Eurasian minnow</name>
    <dbReference type="NCBI Taxonomy" id="58324"/>
    <lineage>
        <taxon>Eukaryota</taxon>
        <taxon>Metazoa</taxon>
        <taxon>Chordata</taxon>
        <taxon>Craniata</taxon>
        <taxon>Vertebrata</taxon>
        <taxon>Euteleostomi</taxon>
        <taxon>Actinopterygii</taxon>
        <taxon>Neopterygii</taxon>
        <taxon>Teleostei</taxon>
        <taxon>Ostariophysi</taxon>
        <taxon>Cypriniformes</taxon>
        <taxon>Leuciscidae</taxon>
        <taxon>Phoxininae</taxon>
        <taxon>Phoxinus</taxon>
    </lineage>
</organism>
<comment type="caution">
    <text evidence="6">The sequence shown here is derived from an EMBL/GenBank/DDBJ whole genome shotgun (WGS) entry which is preliminary data.</text>
</comment>
<feature type="repeat" description="ANK" evidence="4">
    <location>
        <begin position="219"/>
        <end position="251"/>
    </location>
</feature>
<evidence type="ECO:0000259" key="5">
    <source>
        <dbReference type="PROSITE" id="PS50225"/>
    </source>
</evidence>
<evidence type="ECO:0000256" key="2">
    <source>
        <dbReference type="ARBA" id="ARBA00022737"/>
    </source>
</evidence>
<dbReference type="SMART" id="SM00969">
    <property type="entry name" value="SOCS_box"/>
    <property type="match status" value="1"/>
</dbReference>
<dbReference type="InterPro" id="IPR036770">
    <property type="entry name" value="Ankyrin_rpt-contain_sf"/>
</dbReference>
<dbReference type="SUPFAM" id="SSF158235">
    <property type="entry name" value="SOCS box-like"/>
    <property type="match status" value="1"/>
</dbReference>
<accession>A0AAN9C9X7</accession>
<protein>
    <recommendedName>
        <fullName evidence="5">SOCS box domain-containing protein</fullName>
    </recommendedName>
</protein>
<feature type="repeat" description="ANK" evidence="4">
    <location>
        <begin position="252"/>
        <end position="284"/>
    </location>
</feature>
<dbReference type="PRINTS" id="PR01415">
    <property type="entry name" value="ANKYRIN"/>
</dbReference>
<dbReference type="GO" id="GO:0035556">
    <property type="term" value="P:intracellular signal transduction"/>
    <property type="evidence" value="ECO:0007669"/>
    <property type="project" value="InterPro"/>
</dbReference>
<feature type="repeat" description="ANK" evidence="4">
    <location>
        <begin position="350"/>
        <end position="382"/>
    </location>
</feature>
<dbReference type="PROSITE" id="PS50297">
    <property type="entry name" value="ANK_REP_REGION"/>
    <property type="match status" value="4"/>
</dbReference>
<evidence type="ECO:0000256" key="3">
    <source>
        <dbReference type="ARBA" id="ARBA00023043"/>
    </source>
</evidence>